<dbReference type="Gene3D" id="1.10.8.60">
    <property type="match status" value="1"/>
</dbReference>
<dbReference type="GO" id="GO:0004222">
    <property type="term" value="F:metalloendopeptidase activity"/>
    <property type="evidence" value="ECO:0007669"/>
    <property type="project" value="InterPro"/>
</dbReference>
<dbReference type="PANTHER" id="PTHR23076:SF97">
    <property type="entry name" value="ATP-DEPENDENT ZINC METALLOPROTEASE YME1L1"/>
    <property type="match status" value="1"/>
</dbReference>
<evidence type="ECO:0000256" key="1">
    <source>
        <dbReference type="SAM" id="MobiDB-lite"/>
    </source>
</evidence>
<dbReference type="InterPro" id="IPR003593">
    <property type="entry name" value="AAA+_ATPase"/>
</dbReference>
<protein>
    <submittedName>
        <fullName evidence="3">AAA family ATPase</fullName>
    </submittedName>
</protein>
<dbReference type="RefSeq" id="WP_118156151.1">
    <property type="nucleotide sequence ID" value="NZ_QWEY01000020.1"/>
</dbReference>
<dbReference type="InterPro" id="IPR000642">
    <property type="entry name" value="Peptidase_M41"/>
</dbReference>
<dbReference type="Pfam" id="PF00004">
    <property type="entry name" value="AAA"/>
    <property type="match status" value="1"/>
</dbReference>
<evidence type="ECO:0000313" key="4">
    <source>
        <dbReference type="Proteomes" id="UP000284547"/>
    </source>
</evidence>
<dbReference type="PANTHER" id="PTHR23076">
    <property type="entry name" value="METALLOPROTEASE M41 FTSH"/>
    <property type="match status" value="1"/>
</dbReference>
<keyword evidence="4" id="KW-1185">Reference proteome</keyword>
<evidence type="ECO:0000313" key="3">
    <source>
        <dbReference type="EMBL" id="RGP35197.1"/>
    </source>
</evidence>
<dbReference type="InterPro" id="IPR003959">
    <property type="entry name" value="ATPase_AAA_core"/>
</dbReference>
<sequence length="789" mass="84464">MHKSDTPVVPSWRPFADLVVKRLIASEPDADANYWLDDFDPVGADGTPKRPDFDDWMRAKGFPHLPHDLADELRAAGADAEATLITGESQPAAHLPAVELSLAIRLASLFGNAKALHPLLQNGAITFITGLDGPEIKVAEQVLRHGLLPADLKISDTPDKLSNTTELLLLHPDTADKVVTKYKLTRYLDDIDDAIDTVVPILALMSEASDLPETLRRQGVATFLALPPLNTEVMITHLCHSHSATGRIDEPAVRVALPGDDLLAELPTTALRLALRAPTALGVATRIAAACGPRKPREAIPHLDEMAGDAPALIAARQLVADLRLWHQGSVAWSDLSRSMLLYGPPGTGKTWLARAMGNAAGIRMEEASFAAWQSAGHLGDMLREMRRSFASARSKAPCLLFIDEIDAVGSRTGDDTHGSSYRRQVINAFLHEMDVISSEAGVIVLGACNDPGAMDPAVLRAGRFDIKVQVPLPDAAMIQSILQRHLGTDIPADDLHSLATAAVGRSAAEVDAATRAARAEARHSSTSLTLHMIRHHLGIQTNPRKIALDWRVAVHECGHAIASTALRCGAVKRVLLTTLGGETHRLHTPKEGMLADLQAELSYLLAGRAAERLLLAEVSAGSGGDSTSDLALATNLALSIETKLGLGESGLMWDDTLDAAALRDPILRTRVRQHLTEAEAKALAILTAQEDLLREMSRALLHRREISGAELLGWLKQVALLGDARGDGVQVASADATDDVTCVGVRDATRDPQAIADHMASSNDAQSLTHEDMRLTRDGAHNPPPAPG</sequence>
<dbReference type="Gene3D" id="1.20.58.760">
    <property type="entry name" value="Peptidase M41"/>
    <property type="match status" value="1"/>
</dbReference>
<dbReference type="EMBL" id="QWEY01000020">
    <property type="protein sequence ID" value="RGP35197.1"/>
    <property type="molecule type" value="Genomic_DNA"/>
</dbReference>
<feature type="compositionally biased region" description="Basic and acidic residues" evidence="1">
    <location>
        <begin position="770"/>
        <end position="781"/>
    </location>
</feature>
<organism evidence="3 4">
    <name type="scientific">Pseudotabrizicola alkalilacus</name>
    <dbReference type="NCBI Taxonomy" id="2305252"/>
    <lineage>
        <taxon>Bacteria</taxon>
        <taxon>Pseudomonadati</taxon>
        <taxon>Pseudomonadota</taxon>
        <taxon>Alphaproteobacteria</taxon>
        <taxon>Rhodobacterales</taxon>
        <taxon>Paracoccaceae</taxon>
        <taxon>Pseudotabrizicola</taxon>
    </lineage>
</organism>
<proteinExistence type="predicted"/>
<feature type="domain" description="AAA+ ATPase" evidence="2">
    <location>
        <begin position="336"/>
        <end position="475"/>
    </location>
</feature>
<dbReference type="GO" id="GO:0005886">
    <property type="term" value="C:plasma membrane"/>
    <property type="evidence" value="ECO:0007669"/>
    <property type="project" value="TreeGrafter"/>
</dbReference>
<dbReference type="GO" id="GO:0006508">
    <property type="term" value="P:proteolysis"/>
    <property type="evidence" value="ECO:0007669"/>
    <property type="project" value="InterPro"/>
</dbReference>
<dbReference type="SUPFAM" id="SSF52540">
    <property type="entry name" value="P-loop containing nucleoside triphosphate hydrolases"/>
    <property type="match status" value="1"/>
</dbReference>
<dbReference type="GO" id="GO:0005524">
    <property type="term" value="F:ATP binding"/>
    <property type="evidence" value="ECO:0007669"/>
    <property type="project" value="InterPro"/>
</dbReference>
<dbReference type="InterPro" id="IPR037219">
    <property type="entry name" value="Peptidase_M41-like"/>
</dbReference>
<gene>
    <name evidence="3" type="ORF">D1012_21375</name>
</gene>
<accession>A0A411YWC7</accession>
<dbReference type="InterPro" id="IPR027417">
    <property type="entry name" value="P-loop_NTPase"/>
</dbReference>
<dbReference type="Pfam" id="PF01434">
    <property type="entry name" value="Peptidase_M41"/>
    <property type="match status" value="1"/>
</dbReference>
<dbReference type="SUPFAM" id="SSF140990">
    <property type="entry name" value="FtsH protease domain-like"/>
    <property type="match status" value="1"/>
</dbReference>
<feature type="region of interest" description="Disordered" evidence="1">
    <location>
        <begin position="760"/>
        <end position="789"/>
    </location>
</feature>
<reference evidence="3 4" key="1">
    <citation type="submission" date="2018-08" db="EMBL/GenBank/DDBJ databases">
        <title>Flavobacterium tibetense sp. nov., isolated from a wetland YonghuCo on Tibetan Plateau.</title>
        <authorList>
            <person name="Phurbu D."/>
            <person name="Lu H."/>
            <person name="Xing P."/>
        </authorList>
    </citation>
    <scope>NUCLEOTIDE SEQUENCE [LARGE SCALE GENOMIC DNA]</scope>
    <source>
        <strain evidence="3 4">DJC</strain>
    </source>
</reference>
<dbReference type="OrthoDB" id="9809379at2"/>
<name>A0A411YWC7_9RHOB</name>
<dbReference type="GO" id="GO:0030163">
    <property type="term" value="P:protein catabolic process"/>
    <property type="evidence" value="ECO:0007669"/>
    <property type="project" value="TreeGrafter"/>
</dbReference>
<dbReference type="Proteomes" id="UP000284547">
    <property type="component" value="Unassembled WGS sequence"/>
</dbReference>
<dbReference type="SMART" id="SM00382">
    <property type="entry name" value="AAA"/>
    <property type="match status" value="1"/>
</dbReference>
<comment type="caution">
    <text evidence="3">The sequence shown here is derived from an EMBL/GenBank/DDBJ whole genome shotgun (WGS) entry which is preliminary data.</text>
</comment>
<dbReference type="GO" id="GO:0004176">
    <property type="term" value="F:ATP-dependent peptidase activity"/>
    <property type="evidence" value="ECO:0007669"/>
    <property type="project" value="InterPro"/>
</dbReference>
<dbReference type="Gene3D" id="3.40.50.300">
    <property type="entry name" value="P-loop containing nucleotide triphosphate hydrolases"/>
    <property type="match status" value="1"/>
</dbReference>
<dbReference type="GO" id="GO:0016887">
    <property type="term" value="F:ATP hydrolysis activity"/>
    <property type="evidence" value="ECO:0007669"/>
    <property type="project" value="InterPro"/>
</dbReference>
<dbReference type="AlphaFoldDB" id="A0A411YWC7"/>
<dbReference type="CDD" id="cd19481">
    <property type="entry name" value="RecA-like_protease"/>
    <property type="match status" value="1"/>
</dbReference>
<evidence type="ECO:0000259" key="2">
    <source>
        <dbReference type="SMART" id="SM00382"/>
    </source>
</evidence>